<feature type="region of interest" description="Disordered" evidence="2">
    <location>
        <begin position="179"/>
        <end position="205"/>
    </location>
</feature>
<dbReference type="InterPro" id="IPR019448">
    <property type="entry name" value="NT-C2"/>
</dbReference>
<dbReference type="PANTHER" id="PTHR21456">
    <property type="entry name" value="FAMILY WITH SEQUENCE SIMILARITY 102"/>
    <property type="match status" value="1"/>
</dbReference>
<comment type="similarity">
    <text evidence="1">Belongs to the EEIG family.</text>
</comment>
<accession>A0ABM1EE41</accession>
<protein>
    <submittedName>
        <fullName evidence="5">Protein FAM102A-like</fullName>
    </submittedName>
</protein>
<evidence type="ECO:0000313" key="4">
    <source>
        <dbReference type="Proteomes" id="UP000695022"/>
    </source>
</evidence>
<dbReference type="InterPro" id="IPR039931">
    <property type="entry name" value="EEIG1/2-like"/>
</dbReference>
<reference evidence="5" key="1">
    <citation type="submission" date="2025-08" db="UniProtKB">
        <authorList>
            <consortium name="RefSeq"/>
        </authorList>
    </citation>
    <scope>IDENTIFICATION</scope>
</reference>
<sequence length="314" mass="33917">MSFIMMKKKKYKFQVQFDLEELCSVPFVNAILFSKIRLLDGGNFEKLSSREEVQEHSVRWNAGFNFSCKMSANASTGVLDSCTCRVSVRKEMKGGRAFQKLGYADVNLAEFAGCGTISRRYLLEGYDSKRRQDNSILKIKINMTLLSGDHCFKIASVKPALLLPGELPADMLQQLEMTKKGDGTDSTGGSGSIASGSSGFGSLPKKDRPSILTSDLVLGQSLTLSEDPSPGAGHTRNNSSHSHSSKASDYGSLRTHSRQSSIDGPLLMHQRSRSDVTNVKSDSFSSMERSKLAAATERWRGLPAGAGAVAGAGA</sequence>
<feature type="non-terminal residue" evidence="5">
    <location>
        <position position="314"/>
    </location>
</feature>
<dbReference type="Pfam" id="PF10358">
    <property type="entry name" value="NT-C2"/>
    <property type="match status" value="1"/>
</dbReference>
<evidence type="ECO:0000256" key="2">
    <source>
        <dbReference type="SAM" id="MobiDB-lite"/>
    </source>
</evidence>
<dbReference type="PANTHER" id="PTHR21456:SF1">
    <property type="entry name" value="C2 NT-TYPE DOMAIN-CONTAINING PROTEIN"/>
    <property type="match status" value="1"/>
</dbReference>
<dbReference type="GeneID" id="106811387"/>
<dbReference type="PROSITE" id="PS51840">
    <property type="entry name" value="C2_NT"/>
    <property type="match status" value="1"/>
</dbReference>
<organism evidence="4 5">
    <name type="scientific">Priapulus caudatus</name>
    <name type="common">Priapulid worm</name>
    <dbReference type="NCBI Taxonomy" id="37621"/>
    <lineage>
        <taxon>Eukaryota</taxon>
        <taxon>Metazoa</taxon>
        <taxon>Ecdysozoa</taxon>
        <taxon>Scalidophora</taxon>
        <taxon>Priapulida</taxon>
        <taxon>Priapulimorpha</taxon>
        <taxon>Priapulimorphida</taxon>
        <taxon>Priapulidae</taxon>
        <taxon>Priapulus</taxon>
    </lineage>
</organism>
<evidence type="ECO:0000256" key="1">
    <source>
        <dbReference type="ARBA" id="ARBA00034780"/>
    </source>
</evidence>
<feature type="domain" description="C2 NT-type" evidence="3">
    <location>
        <begin position="3"/>
        <end position="145"/>
    </location>
</feature>
<proteinExistence type="inferred from homology"/>
<keyword evidence="4" id="KW-1185">Reference proteome</keyword>
<feature type="compositionally biased region" description="Polar residues" evidence="2">
    <location>
        <begin position="275"/>
        <end position="287"/>
    </location>
</feature>
<name>A0ABM1EE41_PRICU</name>
<feature type="region of interest" description="Disordered" evidence="2">
    <location>
        <begin position="222"/>
        <end position="314"/>
    </location>
</feature>
<evidence type="ECO:0000259" key="3">
    <source>
        <dbReference type="PROSITE" id="PS51840"/>
    </source>
</evidence>
<feature type="compositionally biased region" description="Low complexity" evidence="2">
    <location>
        <begin position="192"/>
        <end position="202"/>
    </location>
</feature>
<dbReference type="RefSeq" id="XP_014670462.1">
    <property type="nucleotide sequence ID" value="XM_014814976.1"/>
</dbReference>
<dbReference type="Proteomes" id="UP000695022">
    <property type="component" value="Unplaced"/>
</dbReference>
<evidence type="ECO:0000313" key="5">
    <source>
        <dbReference type="RefSeq" id="XP_014670462.1"/>
    </source>
</evidence>
<gene>
    <name evidence="5" type="primary">LOC106811387</name>
</gene>